<feature type="region of interest" description="Disordered" evidence="2">
    <location>
        <begin position="119"/>
        <end position="139"/>
    </location>
</feature>
<organism evidence="4 5">
    <name type="scientific">Streptomyces axinellae</name>
    <dbReference type="NCBI Taxonomy" id="552788"/>
    <lineage>
        <taxon>Bacteria</taxon>
        <taxon>Bacillati</taxon>
        <taxon>Actinomycetota</taxon>
        <taxon>Actinomycetes</taxon>
        <taxon>Kitasatosporales</taxon>
        <taxon>Streptomycetaceae</taxon>
        <taxon>Streptomyces</taxon>
    </lineage>
</organism>
<evidence type="ECO:0000313" key="5">
    <source>
        <dbReference type="Proteomes" id="UP001501447"/>
    </source>
</evidence>
<keyword evidence="4" id="KW-0547">Nucleotide-binding</keyword>
<evidence type="ECO:0000256" key="2">
    <source>
        <dbReference type="SAM" id="MobiDB-lite"/>
    </source>
</evidence>
<dbReference type="Proteomes" id="UP001501447">
    <property type="component" value="Unassembled WGS sequence"/>
</dbReference>
<gene>
    <name evidence="4" type="ORF">GCM10009863_17740</name>
</gene>
<dbReference type="CDD" id="cd16936">
    <property type="entry name" value="HATPase_RsbW-like"/>
    <property type="match status" value="1"/>
</dbReference>
<dbReference type="InterPro" id="IPR003594">
    <property type="entry name" value="HATPase_dom"/>
</dbReference>
<dbReference type="SUPFAM" id="SSF55874">
    <property type="entry name" value="ATPase domain of HSP90 chaperone/DNA topoisomerase II/histidine kinase"/>
    <property type="match status" value="1"/>
</dbReference>
<dbReference type="Pfam" id="PF13581">
    <property type="entry name" value="HATPase_c_2"/>
    <property type="match status" value="1"/>
</dbReference>
<evidence type="ECO:0000259" key="3">
    <source>
        <dbReference type="Pfam" id="PF13581"/>
    </source>
</evidence>
<keyword evidence="5" id="KW-1185">Reference proteome</keyword>
<dbReference type="Gene3D" id="3.30.565.10">
    <property type="entry name" value="Histidine kinase-like ATPase, C-terminal domain"/>
    <property type="match status" value="1"/>
</dbReference>
<feature type="domain" description="Histidine kinase/HSP90-like ATPase" evidence="3">
    <location>
        <begin position="24"/>
        <end position="127"/>
    </location>
</feature>
<proteinExistence type="predicted"/>
<feature type="region of interest" description="Disordered" evidence="2">
    <location>
        <begin position="1"/>
        <end position="27"/>
    </location>
</feature>
<keyword evidence="1" id="KW-0723">Serine/threonine-protein kinase</keyword>
<dbReference type="InterPro" id="IPR050267">
    <property type="entry name" value="Anti-sigma-factor_SerPK"/>
</dbReference>
<protein>
    <submittedName>
        <fullName evidence="4">ATP-binding protein</fullName>
    </submittedName>
</protein>
<comment type="caution">
    <text evidence="4">The sequence shown here is derived from an EMBL/GenBank/DDBJ whole genome shotgun (WGS) entry which is preliminary data.</text>
</comment>
<dbReference type="InterPro" id="IPR036890">
    <property type="entry name" value="HATPase_C_sf"/>
</dbReference>
<keyword evidence="1" id="KW-0808">Transferase</keyword>
<accession>A0ABP6C7U3</accession>
<feature type="compositionally biased region" description="Polar residues" evidence="2">
    <location>
        <begin position="1"/>
        <end position="11"/>
    </location>
</feature>
<name>A0ABP6C7U3_9ACTN</name>
<reference evidence="5" key="1">
    <citation type="journal article" date="2019" name="Int. J. Syst. Evol. Microbiol.">
        <title>The Global Catalogue of Microorganisms (GCM) 10K type strain sequencing project: providing services to taxonomists for standard genome sequencing and annotation.</title>
        <authorList>
            <consortium name="The Broad Institute Genomics Platform"/>
            <consortium name="The Broad Institute Genome Sequencing Center for Infectious Disease"/>
            <person name="Wu L."/>
            <person name="Ma J."/>
        </authorList>
    </citation>
    <scope>NUCLEOTIDE SEQUENCE [LARGE SCALE GENOMIC DNA]</scope>
    <source>
        <strain evidence="5">JCM 16373</strain>
    </source>
</reference>
<dbReference type="RefSeq" id="WP_344563933.1">
    <property type="nucleotide sequence ID" value="NZ_BAAARJ010000005.1"/>
</dbReference>
<evidence type="ECO:0000256" key="1">
    <source>
        <dbReference type="ARBA" id="ARBA00022527"/>
    </source>
</evidence>
<dbReference type="PANTHER" id="PTHR35526:SF3">
    <property type="entry name" value="ANTI-SIGMA-F FACTOR RSBW"/>
    <property type="match status" value="1"/>
</dbReference>
<dbReference type="EMBL" id="BAAARJ010000005">
    <property type="protein sequence ID" value="GAA2604662.1"/>
    <property type="molecule type" value="Genomic_DNA"/>
</dbReference>
<dbReference type="PANTHER" id="PTHR35526">
    <property type="entry name" value="ANTI-SIGMA-F FACTOR RSBW-RELATED"/>
    <property type="match status" value="1"/>
</dbReference>
<sequence length="139" mass="14708">MNNDTKTTTTEAPRRPLTLEDDSPAGVPRARDVARAFADSLTPAPAAETTETLALVVSELVTNALRHGGGRYTLELSATADTVDVAVSDLNPAPPRERAPDLNDGTGGFGWHMVRRLTDSVTTSPGPGRGKTIHAHLTR</sequence>
<keyword evidence="4" id="KW-0067">ATP-binding</keyword>
<keyword evidence="1" id="KW-0418">Kinase</keyword>
<dbReference type="GO" id="GO:0005524">
    <property type="term" value="F:ATP binding"/>
    <property type="evidence" value="ECO:0007669"/>
    <property type="project" value="UniProtKB-KW"/>
</dbReference>
<evidence type="ECO:0000313" key="4">
    <source>
        <dbReference type="EMBL" id="GAA2604662.1"/>
    </source>
</evidence>